<keyword evidence="10" id="KW-0732">Signal</keyword>
<dbReference type="InterPro" id="IPR037066">
    <property type="entry name" value="Plug_dom_sf"/>
</dbReference>
<comment type="similarity">
    <text evidence="8 9">Belongs to the TonB-dependent receptor family.</text>
</comment>
<dbReference type="FunFam" id="2.60.40.1120:FF:000003">
    <property type="entry name" value="Outer membrane protein Omp121"/>
    <property type="match status" value="1"/>
</dbReference>
<organism evidence="13 14">
    <name type="scientific">Candidatus Bacteroides pullicola</name>
    <dbReference type="NCBI Taxonomy" id="2838475"/>
    <lineage>
        <taxon>Bacteria</taxon>
        <taxon>Pseudomonadati</taxon>
        <taxon>Bacteroidota</taxon>
        <taxon>Bacteroidia</taxon>
        <taxon>Bacteroidales</taxon>
        <taxon>Bacteroidaceae</taxon>
        <taxon>Bacteroides</taxon>
    </lineage>
</organism>
<evidence type="ECO:0000256" key="3">
    <source>
        <dbReference type="ARBA" id="ARBA00022452"/>
    </source>
</evidence>
<evidence type="ECO:0000259" key="11">
    <source>
        <dbReference type="Pfam" id="PF00593"/>
    </source>
</evidence>
<accession>A0A9D1ZMA5</accession>
<evidence type="ECO:0000256" key="5">
    <source>
        <dbReference type="ARBA" id="ARBA00023077"/>
    </source>
</evidence>
<evidence type="ECO:0000256" key="9">
    <source>
        <dbReference type="RuleBase" id="RU003357"/>
    </source>
</evidence>
<evidence type="ECO:0000256" key="8">
    <source>
        <dbReference type="PROSITE-ProRule" id="PRU01360"/>
    </source>
</evidence>
<dbReference type="InterPro" id="IPR012910">
    <property type="entry name" value="Plug_dom"/>
</dbReference>
<dbReference type="Gene3D" id="2.60.40.1120">
    <property type="entry name" value="Carboxypeptidase-like, regulatory domain"/>
    <property type="match status" value="1"/>
</dbReference>
<comment type="caution">
    <text evidence="13">The sequence shown here is derived from an EMBL/GenBank/DDBJ whole genome shotgun (WGS) entry which is preliminary data.</text>
</comment>
<dbReference type="Pfam" id="PF00593">
    <property type="entry name" value="TonB_dep_Rec_b-barrel"/>
    <property type="match status" value="1"/>
</dbReference>
<dbReference type="SUPFAM" id="SSF49464">
    <property type="entry name" value="Carboxypeptidase regulatory domain-like"/>
    <property type="match status" value="1"/>
</dbReference>
<keyword evidence="5 9" id="KW-0798">TonB box</keyword>
<sequence length="1056" mass="118611">MKRSLFTFLMILGCLCMYAQHSSITGKVRDRQNEPVIGASVVVKGTSQGVITDIEGNFALKDVPSKGTLQISYIGYKTTEVDITPSQNFYAITLEEDNQLLDEVVVVGFGTQRRANLTEAVATVDTKALESRPVTSLGQSLQGTVPGLNLSVGNMGGQLGQSMDVNIRGTGTISTGSTAATLVLIDGIEGNMNNLNPDDVESISVLKDAAASSIYGSRAAFGVILITTKKGKVGKASVSYAGNARYYGPLSLPNLMNSWDFANYFNEGSINSGGTLIFTEETLDRIQQYMRGEITTSTIPNTNGNWQFHQLANDNVDWYDKQYKWSWAHEHNLNINGGSEKMQYYVSANYLGQDGNLRFGDDSYERINTNAKLNAQPFKWLDVEVNVKYVHTNLDNPLYTDLGGLLYHDIVRMWPTMPFKDPNGHYMRNGKLAQLTNGSRSVTANDNMYLQGQLVFHPLKGWNIYASAGLRTINEYRKQNLNKVYEYNVNNEPLLLAYGGNYTEGQTGAMQRWVRANHLTTSLYTDYEFDINQDHMFKVMVGMNTEKYNHRVLNVQRMDLITESVPEIGAATGDDVINDASAYSWATAGFFGRLNYDYKDRYFIAANIRYDGSSRFLRKDRWGTFGSFSLGWNVAREEFFPLDEELMSQLKPRLSWGTLGNQNTTSYYPMYLLQNVATNSGSWLMNDAYPTVASVPGTIASSLTWETIKSLNVGFDLSMFNNRFTANFDYFIRKTLDMVGPAAEIAHIYGTGMPSTNNTDLHTKGWELALNWRDQVGKVNYHVGFNISDARTFIDRYPNESKSLSTYYEGQELNDIWGYETHGIAKSQAEMDEWLAAGNRPSWGSGWTEGDIMYVDQNGDGVINTGANTLNDPGDRVKLGNSTPRFRFGLNLGLEWNNIDFSMFWQGVAKRDLWLDGPVFWGLTGGLWQSTGLEEHLDYYRPENTTSVFGPNTDAYFPRPYMDSDKNQQRQSRYMQSGAYMRLKNIQLGYTLPKQVLNKIGMEYLRFYVSAENIWTISSLPNGFDPETAYSGYTQNNSGKTYPLQATVSFGVNVTF</sequence>
<keyword evidence="7 8" id="KW-0998">Cell outer membrane</keyword>
<evidence type="ECO:0000256" key="1">
    <source>
        <dbReference type="ARBA" id="ARBA00004571"/>
    </source>
</evidence>
<dbReference type="InterPro" id="IPR008969">
    <property type="entry name" value="CarboxyPept-like_regulatory"/>
</dbReference>
<keyword evidence="4 8" id="KW-0812">Transmembrane</keyword>
<dbReference type="Proteomes" id="UP000886851">
    <property type="component" value="Unassembled WGS sequence"/>
</dbReference>
<evidence type="ECO:0000256" key="2">
    <source>
        <dbReference type="ARBA" id="ARBA00022448"/>
    </source>
</evidence>
<name>A0A9D1ZMA5_9BACE</name>
<dbReference type="InterPro" id="IPR036942">
    <property type="entry name" value="Beta-barrel_TonB_sf"/>
</dbReference>
<dbReference type="PROSITE" id="PS52016">
    <property type="entry name" value="TONB_DEPENDENT_REC_3"/>
    <property type="match status" value="1"/>
</dbReference>
<evidence type="ECO:0000256" key="10">
    <source>
        <dbReference type="SAM" id="SignalP"/>
    </source>
</evidence>
<evidence type="ECO:0000313" key="13">
    <source>
        <dbReference type="EMBL" id="HIY88727.1"/>
    </source>
</evidence>
<dbReference type="Pfam" id="PF13715">
    <property type="entry name" value="CarbopepD_reg_2"/>
    <property type="match status" value="1"/>
</dbReference>
<dbReference type="EMBL" id="DXCV01000056">
    <property type="protein sequence ID" value="HIY88727.1"/>
    <property type="molecule type" value="Genomic_DNA"/>
</dbReference>
<feature type="signal peptide" evidence="10">
    <location>
        <begin position="1"/>
        <end position="19"/>
    </location>
</feature>
<dbReference type="NCBIfam" id="TIGR04056">
    <property type="entry name" value="OMP_RagA_SusC"/>
    <property type="match status" value="1"/>
</dbReference>
<dbReference type="AlphaFoldDB" id="A0A9D1ZMA5"/>
<keyword evidence="3 8" id="KW-1134">Transmembrane beta strand</keyword>
<feature type="domain" description="TonB-dependent receptor-like beta-barrel" evidence="11">
    <location>
        <begin position="424"/>
        <end position="1014"/>
    </location>
</feature>
<reference evidence="13" key="1">
    <citation type="journal article" date="2021" name="PeerJ">
        <title>Extensive microbial diversity within the chicken gut microbiome revealed by metagenomics and culture.</title>
        <authorList>
            <person name="Gilroy R."/>
            <person name="Ravi A."/>
            <person name="Getino M."/>
            <person name="Pursley I."/>
            <person name="Horton D.L."/>
            <person name="Alikhan N.F."/>
            <person name="Baker D."/>
            <person name="Gharbi K."/>
            <person name="Hall N."/>
            <person name="Watson M."/>
            <person name="Adriaenssens E.M."/>
            <person name="Foster-Nyarko E."/>
            <person name="Jarju S."/>
            <person name="Secka A."/>
            <person name="Antonio M."/>
            <person name="Oren A."/>
            <person name="Chaudhuri R.R."/>
            <person name="La Ragione R."/>
            <person name="Hildebrand F."/>
            <person name="Pallen M.J."/>
        </authorList>
    </citation>
    <scope>NUCLEOTIDE SEQUENCE</scope>
    <source>
        <strain evidence="13">Gambia2-208</strain>
    </source>
</reference>
<keyword evidence="13" id="KW-0675">Receptor</keyword>
<keyword evidence="6 8" id="KW-0472">Membrane</keyword>
<dbReference type="GO" id="GO:0009279">
    <property type="term" value="C:cell outer membrane"/>
    <property type="evidence" value="ECO:0007669"/>
    <property type="project" value="UniProtKB-SubCell"/>
</dbReference>
<evidence type="ECO:0000256" key="7">
    <source>
        <dbReference type="ARBA" id="ARBA00023237"/>
    </source>
</evidence>
<evidence type="ECO:0000259" key="12">
    <source>
        <dbReference type="Pfam" id="PF07715"/>
    </source>
</evidence>
<dbReference type="Gene3D" id="2.170.130.10">
    <property type="entry name" value="TonB-dependent receptor, plug domain"/>
    <property type="match status" value="1"/>
</dbReference>
<dbReference type="InterPro" id="IPR023997">
    <property type="entry name" value="TonB-dep_OMP_SusC/RagA_CS"/>
</dbReference>
<dbReference type="SUPFAM" id="SSF56935">
    <property type="entry name" value="Porins"/>
    <property type="match status" value="1"/>
</dbReference>
<proteinExistence type="inferred from homology"/>
<dbReference type="NCBIfam" id="TIGR04057">
    <property type="entry name" value="SusC_RagA_signa"/>
    <property type="match status" value="1"/>
</dbReference>
<feature type="chain" id="PRO_5038670793" evidence="10">
    <location>
        <begin position="20"/>
        <end position="1056"/>
    </location>
</feature>
<dbReference type="Pfam" id="PF07715">
    <property type="entry name" value="Plug"/>
    <property type="match status" value="1"/>
</dbReference>
<dbReference type="Gene3D" id="2.40.170.20">
    <property type="entry name" value="TonB-dependent receptor, beta-barrel domain"/>
    <property type="match status" value="1"/>
</dbReference>
<gene>
    <name evidence="13" type="ORF">H9824_08495</name>
</gene>
<evidence type="ECO:0000313" key="14">
    <source>
        <dbReference type="Proteomes" id="UP000886851"/>
    </source>
</evidence>
<keyword evidence="2 8" id="KW-0813">Transport</keyword>
<comment type="subcellular location">
    <subcellularLocation>
        <location evidence="1 8">Cell outer membrane</location>
        <topology evidence="1 8">Multi-pass membrane protein</topology>
    </subcellularLocation>
</comment>
<dbReference type="InterPro" id="IPR000531">
    <property type="entry name" value="Beta-barrel_TonB"/>
</dbReference>
<dbReference type="InterPro" id="IPR023996">
    <property type="entry name" value="TonB-dep_OMP_SusC/RagA"/>
</dbReference>
<reference evidence="13" key="2">
    <citation type="submission" date="2021-04" db="EMBL/GenBank/DDBJ databases">
        <authorList>
            <person name="Gilroy R."/>
        </authorList>
    </citation>
    <scope>NUCLEOTIDE SEQUENCE</scope>
    <source>
        <strain evidence="13">Gambia2-208</strain>
    </source>
</reference>
<dbReference type="InterPro" id="IPR039426">
    <property type="entry name" value="TonB-dep_rcpt-like"/>
</dbReference>
<feature type="domain" description="TonB-dependent receptor plug" evidence="12">
    <location>
        <begin position="116"/>
        <end position="223"/>
    </location>
</feature>
<evidence type="ECO:0000256" key="6">
    <source>
        <dbReference type="ARBA" id="ARBA00023136"/>
    </source>
</evidence>
<protein>
    <submittedName>
        <fullName evidence="13">TonB-dependent receptor</fullName>
    </submittedName>
</protein>
<evidence type="ECO:0000256" key="4">
    <source>
        <dbReference type="ARBA" id="ARBA00022692"/>
    </source>
</evidence>